<dbReference type="AlphaFoldDB" id="R4KBX4"/>
<gene>
    <name evidence="2" type="ORF">Clopa_2253</name>
</gene>
<dbReference type="STRING" id="86416.Clopa_2253"/>
<dbReference type="Pfam" id="PF13589">
    <property type="entry name" value="HATPase_c_3"/>
    <property type="match status" value="1"/>
</dbReference>
<dbReference type="Proteomes" id="UP000013523">
    <property type="component" value="Chromosome"/>
</dbReference>
<evidence type="ECO:0000313" key="3">
    <source>
        <dbReference type="Proteomes" id="UP000013523"/>
    </source>
</evidence>
<protein>
    <recommendedName>
        <fullName evidence="4">Molecular chaperone of HSP90 family</fullName>
    </recommendedName>
</protein>
<dbReference type="REBASE" id="64843">
    <property type="entry name" value="CpaBC1ORF2253P"/>
</dbReference>
<feature type="region of interest" description="Disordered" evidence="1">
    <location>
        <begin position="401"/>
        <end position="431"/>
    </location>
</feature>
<reference evidence="2 3" key="1">
    <citation type="submission" date="2012-01" db="EMBL/GenBank/DDBJ databases">
        <title>Complete sequence of chromosome of Clostridium pasteurianum BC1.</title>
        <authorList>
            <consortium name="US DOE Joint Genome Institute"/>
            <person name="Lucas S."/>
            <person name="Han J."/>
            <person name="Lapidus A."/>
            <person name="Cheng J.-F."/>
            <person name="Goodwin L."/>
            <person name="Pitluck S."/>
            <person name="Peters L."/>
            <person name="Mikhailova N."/>
            <person name="Teshima H."/>
            <person name="Detter J.C."/>
            <person name="Han C."/>
            <person name="Tapia R."/>
            <person name="Land M."/>
            <person name="Hauser L."/>
            <person name="Kyrpides N."/>
            <person name="Ivanova N."/>
            <person name="Pagani I."/>
            <person name="Dunn J."/>
            <person name="Taghavi S."/>
            <person name="Francis A."/>
            <person name="van der Lelie D."/>
            <person name="Woyke T."/>
        </authorList>
    </citation>
    <scope>NUCLEOTIDE SEQUENCE [LARGE SCALE GENOMIC DNA]</scope>
    <source>
        <strain evidence="2 3">BC1</strain>
    </source>
</reference>
<dbReference type="Gene3D" id="3.30.565.10">
    <property type="entry name" value="Histidine kinase-like ATPase, C-terminal domain"/>
    <property type="match status" value="1"/>
</dbReference>
<dbReference type="RefSeq" id="WP_015615431.1">
    <property type="nucleotide sequence ID" value="NC_021182.1"/>
</dbReference>
<accession>R4KBX4</accession>
<dbReference type="InterPro" id="IPR036890">
    <property type="entry name" value="HATPase_C_sf"/>
</dbReference>
<dbReference type="HOGENOM" id="CLU_437902_0_0_9"/>
<feature type="compositionally biased region" description="Basic and acidic residues" evidence="1">
    <location>
        <begin position="414"/>
        <end position="431"/>
    </location>
</feature>
<dbReference type="PATRIC" id="fig|86416.3.peg.2233"/>
<organism evidence="2 3">
    <name type="scientific">Clostridium pasteurianum BC1</name>
    <dbReference type="NCBI Taxonomy" id="86416"/>
    <lineage>
        <taxon>Bacteria</taxon>
        <taxon>Bacillati</taxon>
        <taxon>Bacillota</taxon>
        <taxon>Clostridia</taxon>
        <taxon>Eubacteriales</taxon>
        <taxon>Clostridiaceae</taxon>
        <taxon>Clostridium</taxon>
    </lineage>
</organism>
<dbReference type="SUPFAM" id="SSF55874">
    <property type="entry name" value="ATPase domain of HSP90 chaperone/DNA topoisomerase II/histidine kinase"/>
    <property type="match status" value="1"/>
</dbReference>
<name>R4KBX4_CLOPA</name>
<dbReference type="OrthoDB" id="9816482at2"/>
<evidence type="ECO:0000256" key="1">
    <source>
        <dbReference type="SAM" id="MobiDB-lite"/>
    </source>
</evidence>
<dbReference type="KEGG" id="cpas:Clopa_2253"/>
<dbReference type="EMBL" id="CP003261">
    <property type="protein sequence ID" value="AGK97125.1"/>
    <property type="molecule type" value="Genomic_DNA"/>
</dbReference>
<sequence length="624" mass="73072">MDKDNANIIISPRIIYESLGSKNIEVDSIVFAEQIKNSYDAHSKCITIDFSNYVKDEIIIYDDGDGMDYDDIISNWFLIGTSNKLNNKKNLGGKGIGRLSLFRLADSITIITKKLKNMEYEFTVNKAQLESFNTTGDVEIQIKENKTSAFFYGENIKGTKIVLHKLKKLNFNEIFIDLQNVTTPNKKAPINIKCIYPSFFQKTSYRDVNKSIVFAPFKCYVTFEGKTLSEYRFECELKSKVVYNNFNTNELKEKFMKLQDISLGKITVVLYNFYLAEKFCNTNSIPRDEILNNFLEAYQGINVYRENFKVYGHGKDDWLKLAEKRVNAPSKCIDNRLSFGYINLLRPDSDKLEEKTSREGFIKNEYLNYFKNAIELIVKQFNKDRFKSIKLMPKNGFHDTIIDDPPKGYQNSEDYSKSEKHLETDDKESSNKFYEDTKNNTIININENENIENVFDNFKHDKSDKSTEFEDKYITVENLKKPKKIYSDKLIIDASFICPKTAPEKIKRIIYELQTINSKFIYAQGLLLRCLIDISTQYAQSRIESIKRNNNDLNGNILSVLNYISNNNLIDKKYLDRIRSEIKQDKIIEYFNGIAHEYNYKSNFEIIKRVWDTFEMYILFCIRL</sequence>
<evidence type="ECO:0008006" key="4">
    <source>
        <dbReference type="Google" id="ProtNLM"/>
    </source>
</evidence>
<dbReference type="eggNOG" id="COG4191">
    <property type="taxonomic scope" value="Bacteria"/>
</dbReference>
<proteinExistence type="predicted"/>
<keyword evidence="3" id="KW-1185">Reference proteome</keyword>
<evidence type="ECO:0000313" key="2">
    <source>
        <dbReference type="EMBL" id="AGK97125.1"/>
    </source>
</evidence>